<dbReference type="EMBL" id="HG994367">
    <property type="protein sequence ID" value="CAF1711693.1"/>
    <property type="molecule type" value="Genomic_DNA"/>
</dbReference>
<gene>
    <name evidence="1" type="ORF">DARMORV10_C03P86980.1</name>
</gene>
<sequence length="70" mass="7941">MCFLISLFLWLSLIICVGLWLSSYLSHRFLIETVLIVSTEHPATLISLYHLFSHLSALKVKLHSQGKASL</sequence>
<protein>
    <submittedName>
        <fullName evidence="1">(rape) hypothetical protein</fullName>
    </submittedName>
</protein>
<name>A0A816INW4_BRANA</name>
<reference evidence="1" key="1">
    <citation type="submission" date="2021-01" db="EMBL/GenBank/DDBJ databases">
        <authorList>
            <consortium name="Genoscope - CEA"/>
            <person name="William W."/>
        </authorList>
    </citation>
    <scope>NUCLEOTIDE SEQUENCE</scope>
</reference>
<proteinExistence type="predicted"/>
<dbReference type="AlphaFoldDB" id="A0A816INW4"/>
<evidence type="ECO:0000313" key="1">
    <source>
        <dbReference type="EMBL" id="CAF1711693.1"/>
    </source>
</evidence>
<dbReference type="Proteomes" id="UP001295469">
    <property type="component" value="Chromosome C03"/>
</dbReference>
<accession>A0A816INW4</accession>
<organism evidence="1">
    <name type="scientific">Brassica napus</name>
    <name type="common">Rape</name>
    <dbReference type="NCBI Taxonomy" id="3708"/>
    <lineage>
        <taxon>Eukaryota</taxon>
        <taxon>Viridiplantae</taxon>
        <taxon>Streptophyta</taxon>
        <taxon>Embryophyta</taxon>
        <taxon>Tracheophyta</taxon>
        <taxon>Spermatophyta</taxon>
        <taxon>Magnoliopsida</taxon>
        <taxon>eudicotyledons</taxon>
        <taxon>Gunneridae</taxon>
        <taxon>Pentapetalae</taxon>
        <taxon>rosids</taxon>
        <taxon>malvids</taxon>
        <taxon>Brassicales</taxon>
        <taxon>Brassicaceae</taxon>
        <taxon>Brassiceae</taxon>
        <taxon>Brassica</taxon>
    </lineage>
</organism>